<dbReference type="KEGG" id="lpav:PLANPX_0259"/>
<gene>
    <name evidence="2" type="ORF">PLANPX_0259</name>
</gene>
<dbReference type="RefSeq" id="WP_172991783.1">
    <property type="nucleotide sequence ID" value="NZ_AP021861.1"/>
</dbReference>
<protein>
    <submittedName>
        <fullName evidence="2">Uncharacterized protein</fullName>
    </submittedName>
</protein>
<evidence type="ECO:0000256" key="1">
    <source>
        <dbReference type="SAM" id="SignalP"/>
    </source>
</evidence>
<keyword evidence="1" id="KW-0732">Signal</keyword>
<accession>A0A5K7X493</accession>
<evidence type="ECO:0000313" key="3">
    <source>
        <dbReference type="Proteomes" id="UP000326837"/>
    </source>
</evidence>
<dbReference type="Proteomes" id="UP000326837">
    <property type="component" value="Chromosome"/>
</dbReference>
<feature type="chain" id="PRO_5024929282" evidence="1">
    <location>
        <begin position="22"/>
        <end position="53"/>
    </location>
</feature>
<name>A0A5K7X493_9BACT</name>
<sequence>MPRRPFLLLSLVVLLAAVVQAGVGAFSSQPAAGDAKAKACSACGPLGDFCELK</sequence>
<reference evidence="3" key="1">
    <citation type="submission" date="2019-10" db="EMBL/GenBank/DDBJ databases">
        <title>Lacipirellula parvula gen. nov., sp. nov., representing a lineage of planctomycetes widespread in freshwater anoxic habitats, and description of the family Lacipirellulaceae.</title>
        <authorList>
            <person name="Dedysh S.N."/>
            <person name="Kulichevskaya I.S."/>
            <person name="Beletsky A.V."/>
            <person name="Rakitin A.L."/>
            <person name="Mardanov A.V."/>
            <person name="Ivanova A.A."/>
            <person name="Saltykova V.X."/>
            <person name="Rijpstra W.I.C."/>
            <person name="Sinninghe Damste J.S."/>
            <person name="Ravin N.V."/>
        </authorList>
    </citation>
    <scope>NUCLEOTIDE SEQUENCE [LARGE SCALE GENOMIC DNA]</scope>
    <source>
        <strain evidence="3">PX69</strain>
    </source>
</reference>
<feature type="signal peptide" evidence="1">
    <location>
        <begin position="1"/>
        <end position="21"/>
    </location>
</feature>
<dbReference type="EMBL" id="AP021861">
    <property type="protein sequence ID" value="BBO30647.1"/>
    <property type="molecule type" value="Genomic_DNA"/>
</dbReference>
<proteinExistence type="predicted"/>
<dbReference type="AlphaFoldDB" id="A0A5K7X493"/>
<keyword evidence="3" id="KW-1185">Reference proteome</keyword>
<organism evidence="2 3">
    <name type="scientific">Lacipirellula parvula</name>
    <dbReference type="NCBI Taxonomy" id="2650471"/>
    <lineage>
        <taxon>Bacteria</taxon>
        <taxon>Pseudomonadati</taxon>
        <taxon>Planctomycetota</taxon>
        <taxon>Planctomycetia</taxon>
        <taxon>Pirellulales</taxon>
        <taxon>Lacipirellulaceae</taxon>
        <taxon>Lacipirellula</taxon>
    </lineage>
</organism>
<evidence type="ECO:0000313" key="2">
    <source>
        <dbReference type="EMBL" id="BBO30647.1"/>
    </source>
</evidence>